<dbReference type="InterPro" id="IPR010629">
    <property type="entry name" value="Ins_allergen"/>
</dbReference>
<dbReference type="EMBL" id="JAYRBN010000115">
    <property type="protein sequence ID" value="KAL2722967.1"/>
    <property type="molecule type" value="Genomic_DNA"/>
</dbReference>
<gene>
    <name evidence="2" type="ORF">V1477_019558</name>
</gene>
<dbReference type="PANTHER" id="PTHR21163">
    <property type="entry name" value="PROTEIN G12"/>
    <property type="match status" value="1"/>
</dbReference>
<dbReference type="AlphaFoldDB" id="A0ABD2AQR6"/>
<evidence type="ECO:0000313" key="2">
    <source>
        <dbReference type="EMBL" id="KAL2722967.1"/>
    </source>
</evidence>
<dbReference type="PANTHER" id="PTHR21163:SF1">
    <property type="entry name" value="PROTEIN G12"/>
    <property type="match status" value="1"/>
</dbReference>
<dbReference type="Pfam" id="PF06757">
    <property type="entry name" value="Ins_allergen_rp"/>
    <property type="match status" value="2"/>
</dbReference>
<sequence>MKFVVAFVAILATASAWKVPNLGRGQLHKDLQEFVDLIPTKELVKIFMQYAKEDAEVKKGLAYMQTDDFKQLVQEIEAMPEYINLLNYIYEAGVDVYYLVNRLHDYIHIPRLTPPSFSEYGITGGFKGLVEDVKKIIPLDKIKALYHQKLQTSPAFKQLVDRLSSSEFQAIVNKVYGNPRFQYLLSKAKQAGLDVNRVKELLRTILGITMKYHLTFLASLILVGVFGYPLDDNDWSMNDLDHDIMDFYKTLPINKILLITEKYRKDPEVQVTLRYITGDEFHRLLSNVEDLPEFKKFVLYIQEAGYNKIREMKAIHLLAGMKDYVSPKQPNPMEEVGYGGLNGYINDIVALLPKEKIQKLHQEKLVTSAAFSKFNSYIRSEKYVQLKDALTSKNEYLELKERSNAAGLDIEAIEKFKYQLLGIQE</sequence>
<evidence type="ECO:0000256" key="1">
    <source>
        <dbReference type="SAM" id="SignalP"/>
    </source>
</evidence>
<name>A0ABD2AQR6_VESMC</name>
<reference evidence="2 3" key="1">
    <citation type="journal article" date="2024" name="Ann. Entomol. Soc. Am.">
        <title>Genomic analyses of the southern and eastern yellowjacket wasps (Hymenoptera: Vespidae) reveal evolutionary signatures of social life.</title>
        <authorList>
            <person name="Catto M.A."/>
            <person name="Caine P.B."/>
            <person name="Orr S.E."/>
            <person name="Hunt B.G."/>
            <person name="Goodisman M.A.D."/>
        </authorList>
    </citation>
    <scope>NUCLEOTIDE SEQUENCE [LARGE SCALE GENOMIC DNA]</scope>
    <source>
        <strain evidence="2">232</strain>
        <tissue evidence="2">Head and thorax</tissue>
    </source>
</reference>
<evidence type="ECO:0000313" key="3">
    <source>
        <dbReference type="Proteomes" id="UP001607303"/>
    </source>
</evidence>
<feature type="signal peptide" evidence="1">
    <location>
        <begin position="1"/>
        <end position="16"/>
    </location>
</feature>
<organism evidence="2 3">
    <name type="scientific">Vespula maculifrons</name>
    <name type="common">Eastern yellow jacket</name>
    <name type="synonym">Wasp</name>
    <dbReference type="NCBI Taxonomy" id="7453"/>
    <lineage>
        <taxon>Eukaryota</taxon>
        <taxon>Metazoa</taxon>
        <taxon>Ecdysozoa</taxon>
        <taxon>Arthropoda</taxon>
        <taxon>Hexapoda</taxon>
        <taxon>Insecta</taxon>
        <taxon>Pterygota</taxon>
        <taxon>Neoptera</taxon>
        <taxon>Endopterygota</taxon>
        <taxon>Hymenoptera</taxon>
        <taxon>Apocrita</taxon>
        <taxon>Aculeata</taxon>
        <taxon>Vespoidea</taxon>
        <taxon>Vespidae</taxon>
        <taxon>Vespinae</taxon>
        <taxon>Vespula</taxon>
    </lineage>
</organism>
<keyword evidence="3" id="KW-1185">Reference proteome</keyword>
<protein>
    <submittedName>
        <fullName evidence="2">Protein G12-like</fullName>
    </submittedName>
</protein>
<dbReference type="Proteomes" id="UP001607303">
    <property type="component" value="Unassembled WGS sequence"/>
</dbReference>
<comment type="caution">
    <text evidence="2">The sequence shown here is derived from an EMBL/GenBank/DDBJ whole genome shotgun (WGS) entry which is preliminary data.</text>
</comment>
<proteinExistence type="predicted"/>
<accession>A0ABD2AQR6</accession>
<keyword evidence="1" id="KW-0732">Signal</keyword>
<feature type="chain" id="PRO_5044770716" evidence="1">
    <location>
        <begin position="17"/>
        <end position="425"/>
    </location>
</feature>